<dbReference type="InterPro" id="IPR017926">
    <property type="entry name" value="GATASE"/>
</dbReference>
<dbReference type="EMBL" id="BMOI01000006">
    <property type="protein sequence ID" value="GGL00149.1"/>
    <property type="molecule type" value="Genomic_DNA"/>
</dbReference>
<dbReference type="AlphaFoldDB" id="A0A8H9G9V0"/>
<comment type="caution">
    <text evidence="3">The sequence shown here is derived from an EMBL/GenBank/DDBJ whole genome shotgun (WGS) entry which is preliminary data.</text>
</comment>
<dbReference type="PRINTS" id="PR00099">
    <property type="entry name" value="CPSGATASE"/>
</dbReference>
<dbReference type="CDD" id="cd01743">
    <property type="entry name" value="GATase1_Anthranilate_Synthase"/>
    <property type="match status" value="1"/>
</dbReference>
<dbReference type="FunFam" id="3.40.50.880:FF:000003">
    <property type="entry name" value="Anthranilate synthase component II"/>
    <property type="match status" value="1"/>
</dbReference>
<dbReference type="Pfam" id="PF00117">
    <property type="entry name" value="GATase"/>
    <property type="match status" value="1"/>
</dbReference>
<dbReference type="Gene3D" id="3.40.50.880">
    <property type="match status" value="1"/>
</dbReference>
<protein>
    <submittedName>
        <fullName evidence="3">Aminodeoxychorismate/anthranilate synthase component 2</fullName>
    </submittedName>
    <submittedName>
        <fullName evidence="4">Anthranilate synthase/aminodeoxychorismate synthase-like glutamine amidotransferase</fullName>
    </submittedName>
</protein>
<dbReference type="Proteomes" id="UP000746584">
    <property type="component" value="Unassembled WGS sequence"/>
</dbReference>
<keyword evidence="1" id="KW-0315">Glutamine amidotransferase</keyword>
<reference evidence="3" key="2">
    <citation type="submission" date="2020-09" db="EMBL/GenBank/DDBJ databases">
        <authorList>
            <person name="Sun Q."/>
            <person name="Ohkuma M."/>
        </authorList>
    </citation>
    <scope>NUCLEOTIDE SEQUENCE</scope>
    <source>
        <strain evidence="3">JCM 1480</strain>
    </source>
</reference>
<dbReference type="PRINTS" id="PR00097">
    <property type="entry name" value="ANTSNTHASEII"/>
</dbReference>
<keyword evidence="6" id="KW-1185">Reference proteome</keyword>
<dbReference type="InterPro" id="IPR006221">
    <property type="entry name" value="TrpG/PapA_dom"/>
</dbReference>
<accession>A0A8H9G9V0</accession>
<evidence type="ECO:0000313" key="5">
    <source>
        <dbReference type="Proteomes" id="UP000648535"/>
    </source>
</evidence>
<evidence type="ECO:0000256" key="1">
    <source>
        <dbReference type="ARBA" id="ARBA00022962"/>
    </source>
</evidence>
<evidence type="ECO:0000313" key="6">
    <source>
        <dbReference type="Proteomes" id="UP000746584"/>
    </source>
</evidence>
<name>A0A8H9G9V0_9MICO</name>
<dbReference type="RefSeq" id="WP_022903633.1">
    <property type="nucleotide sequence ID" value="NZ_BMOI01000006.1"/>
</dbReference>
<reference evidence="4 6" key="3">
    <citation type="submission" date="2021-01" db="EMBL/GenBank/DDBJ databases">
        <title>Sequencing the genomes of 1000 actinobacteria strains.</title>
        <authorList>
            <person name="Klenk H.-P."/>
        </authorList>
    </citation>
    <scope>NUCLEOTIDE SEQUENCE [LARGE SCALE GENOMIC DNA]</scope>
    <source>
        <strain evidence="4 6">DSM 20542</strain>
    </source>
</reference>
<dbReference type="GO" id="GO:0004049">
    <property type="term" value="F:anthranilate synthase activity"/>
    <property type="evidence" value="ECO:0007669"/>
    <property type="project" value="TreeGrafter"/>
</dbReference>
<reference evidence="3" key="1">
    <citation type="journal article" date="2014" name="Int. J. Syst. Evol. Microbiol.">
        <title>Complete genome sequence of Corynebacterium casei LMG S-19264T (=DSM 44701T), isolated from a smear-ripened cheese.</title>
        <authorList>
            <consortium name="US DOE Joint Genome Institute (JGI-PGF)"/>
            <person name="Walter F."/>
            <person name="Albersmeier A."/>
            <person name="Kalinowski J."/>
            <person name="Ruckert C."/>
        </authorList>
    </citation>
    <scope>NUCLEOTIDE SEQUENCE</scope>
    <source>
        <strain evidence="3">JCM 1480</strain>
    </source>
</reference>
<feature type="domain" description="Glutamine amidotransferase" evidence="2">
    <location>
        <begin position="4"/>
        <end position="185"/>
    </location>
</feature>
<dbReference type="NCBIfam" id="TIGR00566">
    <property type="entry name" value="trpG_papA"/>
    <property type="match status" value="1"/>
</dbReference>
<dbReference type="GO" id="GO:0005829">
    <property type="term" value="C:cytosol"/>
    <property type="evidence" value="ECO:0007669"/>
    <property type="project" value="TreeGrafter"/>
</dbReference>
<dbReference type="GO" id="GO:0000162">
    <property type="term" value="P:L-tryptophan biosynthetic process"/>
    <property type="evidence" value="ECO:0007669"/>
    <property type="project" value="TreeGrafter"/>
</dbReference>
<dbReference type="PANTHER" id="PTHR43418">
    <property type="entry name" value="MULTIFUNCTIONAL TRYPTOPHAN BIOSYNTHESIS PROTEIN-RELATED"/>
    <property type="match status" value="1"/>
</dbReference>
<dbReference type="InterPro" id="IPR050472">
    <property type="entry name" value="Anth_synth/Amidotransfase"/>
</dbReference>
<gene>
    <name evidence="3" type="primary">pabA</name>
    <name evidence="3" type="ORF">GCM10009769_17970</name>
    <name evidence="4" type="ORF">JOE58_002737</name>
</gene>
<dbReference type="PANTHER" id="PTHR43418:SF4">
    <property type="entry name" value="MULTIFUNCTIONAL TRYPTOPHAN BIOSYNTHESIS PROTEIN"/>
    <property type="match status" value="1"/>
</dbReference>
<dbReference type="EMBL" id="JAFBCG010000001">
    <property type="protein sequence ID" value="MBM7803486.1"/>
    <property type="molecule type" value="Genomic_DNA"/>
</dbReference>
<dbReference type="PRINTS" id="PR00096">
    <property type="entry name" value="GATASE"/>
</dbReference>
<evidence type="ECO:0000259" key="2">
    <source>
        <dbReference type="Pfam" id="PF00117"/>
    </source>
</evidence>
<organism evidence="3 5">
    <name type="scientific">Curtobacterium luteum</name>
    <dbReference type="NCBI Taxonomy" id="33881"/>
    <lineage>
        <taxon>Bacteria</taxon>
        <taxon>Bacillati</taxon>
        <taxon>Actinomycetota</taxon>
        <taxon>Actinomycetes</taxon>
        <taxon>Micrococcales</taxon>
        <taxon>Microbacteriaceae</taxon>
        <taxon>Curtobacterium</taxon>
    </lineage>
</organism>
<evidence type="ECO:0000313" key="3">
    <source>
        <dbReference type="EMBL" id="GGL00149.1"/>
    </source>
</evidence>
<dbReference type="Proteomes" id="UP000648535">
    <property type="component" value="Unassembled WGS sequence"/>
</dbReference>
<evidence type="ECO:0000313" key="4">
    <source>
        <dbReference type="EMBL" id="MBM7803486.1"/>
    </source>
</evidence>
<sequence length="196" mass="20724">MRSLLIDAQDSFVYIIAQYLRTLGGTADVIRSADADGDAINRAGYDLVLLGPGPGTPTDAGHTQLMSHLAIDQAIFGVCLGHQAIAEHFGASIGRADRPMHGKQSSVTHDGSGVFTALPSPLAVTRYHSLAVDPSTVPDELVVSATADDGTIMALRHDHRPIESVQFHPESIGTDFGIEMLRSFVCAHGLTGRGRA</sequence>
<dbReference type="PROSITE" id="PS51273">
    <property type="entry name" value="GATASE_TYPE_1"/>
    <property type="match status" value="1"/>
</dbReference>
<dbReference type="SUPFAM" id="SSF52317">
    <property type="entry name" value="Class I glutamine amidotransferase-like"/>
    <property type="match status" value="1"/>
</dbReference>
<proteinExistence type="predicted"/>
<dbReference type="InterPro" id="IPR029062">
    <property type="entry name" value="Class_I_gatase-like"/>
</dbReference>